<dbReference type="InterPro" id="IPR006132">
    <property type="entry name" value="Asp/Orn_carbamoyltranf_P-bd"/>
</dbReference>
<evidence type="ECO:0000313" key="3">
    <source>
        <dbReference type="EMBL" id="GAH50619.1"/>
    </source>
</evidence>
<organism evidence="3">
    <name type="scientific">marine sediment metagenome</name>
    <dbReference type="NCBI Taxonomy" id="412755"/>
    <lineage>
        <taxon>unclassified sequences</taxon>
        <taxon>metagenomes</taxon>
        <taxon>ecological metagenomes</taxon>
    </lineage>
</organism>
<feature type="domain" description="Aspartate/ornithine carbamoyltransferase carbamoyl-P binding" evidence="2">
    <location>
        <begin position="3"/>
        <end position="41"/>
    </location>
</feature>
<dbReference type="GO" id="GO:0016743">
    <property type="term" value="F:carboxyl- or carbamoyltransferase activity"/>
    <property type="evidence" value="ECO:0007669"/>
    <property type="project" value="InterPro"/>
</dbReference>
<protein>
    <recommendedName>
        <fullName evidence="2">Aspartate/ornithine carbamoyltransferase carbamoyl-P binding domain-containing protein</fullName>
    </recommendedName>
</protein>
<dbReference type="GO" id="GO:0016597">
    <property type="term" value="F:amino acid binding"/>
    <property type="evidence" value="ECO:0007669"/>
    <property type="project" value="InterPro"/>
</dbReference>
<dbReference type="EMBL" id="BARU01020582">
    <property type="protein sequence ID" value="GAH50619.1"/>
    <property type="molecule type" value="Genomic_DNA"/>
</dbReference>
<gene>
    <name evidence="3" type="ORF">S03H2_33781</name>
</gene>
<dbReference type="Pfam" id="PF02729">
    <property type="entry name" value="OTCace_N"/>
    <property type="match status" value="1"/>
</dbReference>
<reference evidence="3" key="1">
    <citation type="journal article" date="2014" name="Front. Microbiol.">
        <title>High frequency of phylogenetically diverse reductive dehalogenase-homologous genes in deep subseafloor sedimentary metagenomes.</title>
        <authorList>
            <person name="Kawai M."/>
            <person name="Futagami T."/>
            <person name="Toyoda A."/>
            <person name="Takaki Y."/>
            <person name="Nishi S."/>
            <person name="Hori S."/>
            <person name="Arai W."/>
            <person name="Tsubouchi T."/>
            <person name="Morono Y."/>
            <person name="Uchiyama I."/>
            <person name="Ito T."/>
            <person name="Fujiyama A."/>
            <person name="Inagaki F."/>
            <person name="Takami H."/>
        </authorList>
    </citation>
    <scope>NUCLEOTIDE SEQUENCE</scope>
    <source>
        <strain evidence="3">Expedition CK06-06</strain>
    </source>
</reference>
<keyword evidence="1" id="KW-0808">Transferase</keyword>
<dbReference type="SUPFAM" id="SSF53671">
    <property type="entry name" value="Aspartate/ornithine carbamoyltransferase"/>
    <property type="match status" value="1"/>
</dbReference>
<dbReference type="AlphaFoldDB" id="X1H9U7"/>
<name>X1H9U7_9ZZZZ</name>
<proteinExistence type="predicted"/>
<sequence>MKVDLIVIRHSDSGTVRMVDGFVNIPVINAGDGKHQHPTQAYQT</sequence>
<evidence type="ECO:0000259" key="2">
    <source>
        <dbReference type="Pfam" id="PF02729"/>
    </source>
</evidence>
<dbReference type="GO" id="GO:0006520">
    <property type="term" value="P:amino acid metabolic process"/>
    <property type="evidence" value="ECO:0007669"/>
    <property type="project" value="InterPro"/>
</dbReference>
<accession>X1H9U7</accession>
<evidence type="ECO:0000256" key="1">
    <source>
        <dbReference type="ARBA" id="ARBA00022679"/>
    </source>
</evidence>
<dbReference type="InterPro" id="IPR036901">
    <property type="entry name" value="Asp/Orn_carbamoylTrfase_sf"/>
</dbReference>
<comment type="caution">
    <text evidence="3">The sequence shown here is derived from an EMBL/GenBank/DDBJ whole genome shotgun (WGS) entry which is preliminary data.</text>
</comment>
<dbReference type="Gene3D" id="3.40.50.1370">
    <property type="entry name" value="Aspartate/ornithine carbamoyltransferase"/>
    <property type="match status" value="1"/>
</dbReference>